<dbReference type="SUPFAM" id="SSF56235">
    <property type="entry name" value="N-terminal nucleophile aminohydrolases (Ntn hydrolases)"/>
    <property type="match status" value="1"/>
</dbReference>
<comment type="catalytic activity">
    <reaction evidence="2 9">
        <text>glutathione + H2O = L-cysteinylglycine + L-glutamate</text>
        <dbReference type="Rhea" id="RHEA:28807"/>
        <dbReference type="ChEBI" id="CHEBI:15377"/>
        <dbReference type="ChEBI" id="CHEBI:29985"/>
        <dbReference type="ChEBI" id="CHEBI:57925"/>
        <dbReference type="ChEBI" id="CHEBI:61694"/>
        <dbReference type="EC" id="3.4.19.13"/>
    </reaction>
</comment>
<keyword evidence="6 9" id="KW-0865">Zymogen</keyword>
<keyword evidence="5 9" id="KW-0378">Hydrolase</keyword>
<organism evidence="11 12">
    <name type="scientific">Pontibacter aquaedesilientis</name>
    <dbReference type="NCBI Taxonomy" id="2766980"/>
    <lineage>
        <taxon>Bacteria</taxon>
        <taxon>Pseudomonadati</taxon>
        <taxon>Bacteroidota</taxon>
        <taxon>Cytophagia</taxon>
        <taxon>Cytophagales</taxon>
        <taxon>Hymenobacteraceae</taxon>
        <taxon>Pontibacter</taxon>
    </lineage>
</organism>
<comment type="pathway">
    <text evidence="9">Sulfur metabolism; glutathione metabolism.</text>
</comment>
<dbReference type="InterPro" id="IPR043138">
    <property type="entry name" value="GGT_lsub"/>
</dbReference>
<dbReference type="InterPro" id="IPR000101">
    <property type="entry name" value="GGT_peptidase"/>
</dbReference>
<dbReference type="EMBL" id="JACXAJ010000002">
    <property type="protein sequence ID" value="MBD1396808.1"/>
    <property type="molecule type" value="Genomic_DNA"/>
</dbReference>
<evidence type="ECO:0000256" key="1">
    <source>
        <dbReference type="ARBA" id="ARBA00001049"/>
    </source>
</evidence>
<evidence type="ECO:0000256" key="5">
    <source>
        <dbReference type="ARBA" id="ARBA00022801"/>
    </source>
</evidence>
<name>A0ABR7XGR8_9BACT</name>
<evidence type="ECO:0000256" key="6">
    <source>
        <dbReference type="ARBA" id="ARBA00023145"/>
    </source>
</evidence>
<dbReference type="InterPro" id="IPR051792">
    <property type="entry name" value="GGT_bact"/>
</dbReference>
<evidence type="ECO:0000256" key="9">
    <source>
        <dbReference type="RuleBase" id="RU368036"/>
    </source>
</evidence>
<evidence type="ECO:0000313" key="12">
    <source>
        <dbReference type="Proteomes" id="UP000625551"/>
    </source>
</evidence>
<keyword evidence="4 9" id="KW-0808">Transferase</keyword>
<dbReference type="EC" id="3.4.19.13" evidence="9"/>
<comment type="similarity">
    <text evidence="3 9">Belongs to the gamma-glutamyltransferase family.</text>
</comment>
<evidence type="ECO:0000256" key="7">
    <source>
        <dbReference type="ARBA" id="ARBA00023315"/>
    </source>
</evidence>
<dbReference type="PANTHER" id="PTHR43199">
    <property type="entry name" value="GLUTATHIONE HYDROLASE"/>
    <property type="match status" value="1"/>
</dbReference>
<dbReference type="EC" id="2.3.2.2" evidence="9"/>
<sequence length="579" mass="62906">MLPIPDHRIKSRRYTFTCFAAVLLTLSSCATGSKTQTQAARRGVVADKAMVVSAHPDASNIGLEILRKGGNAYDAAIATQFALAVCYPVAGNIGGGGFLVYRQHTGETGALDFREKAPSAASRDMYLDSLGNVIPDLSLLGHLAAGVPGSVDGMVKIHEKLGSLPFAELVQPAIDLARRGVVLTERETRMLNNAKAQMLAHNKHTPYLVNRQADWQPGDKLYHLDLARTLERIRDKGRDGFYTGETADQIVKEMQRGGGLISHKDLLAYNAVWREPIKGQYKDLRIISMSPPSSGGIALLQLLTMVEPYDLKAYGWQQAPTIQLMTEAKRRVYADRATYLGDPDFYKVPVSGLLDQNYLKTRMSNVSLDQATASSEIKAGEVPIYESDQTTHFSIVDQFGNAASITTTINGGYGSMVVVEGAGFLLNNEMDDFSAKPGIPNMFGLIGGEANAVQPSKRMLSAMTPTIIEKAAKLYMVVGTPGGSTIITSVFQTILNVVEHGMTMQEAVAAPRFHHQWLPDEIQHEPDAISPEVRAILESKGYKLKQRNRYGAVEGILVLPNGKLEGGADPRGDDKAVGY</sequence>
<comment type="caution">
    <text evidence="11">The sequence shown here is derived from an EMBL/GenBank/DDBJ whole genome shotgun (WGS) entry which is preliminary data.</text>
</comment>
<evidence type="ECO:0000256" key="3">
    <source>
        <dbReference type="ARBA" id="ARBA00009381"/>
    </source>
</evidence>
<protein>
    <recommendedName>
        <fullName evidence="9">Glutathione hydrolase proenzyme</fullName>
        <ecNumber evidence="9">2.3.2.2</ecNumber>
        <ecNumber evidence="9">3.4.19.13</ecNumber>
    </recommendedName>
    <component>
        <recommendedName>
            <fullName evidence="9">Glutathione hydrolase large chain</fullName>
        </recommendedName>
    </component>
    <component>
        <recommendedName>
            <fullName evidence="9">Glutathione hydrolase small chain</fullName>
        </recommendedName>
    </component>
</protein>
<keyword evidence="7 9" id="KW-0012">Acyltransferase</keyword>
<comment type="catalytic activity">
    <reaction evidence="8 9">
        <text>an N-terminal (5-L-glutamyl)-[peptide] + an alpha-amino acid = 5-L-glutamyl amino acid + an N-terminal L-alpha-aminoacyl-[peptide]</text>
        <dbReference type="Rhea" id="RHEA:23904"/>
        <dbReference type="Rhea" id="RHEA-COMP:9780"/>
        <dbReference type="Rhea" id="RHEA-COMP:9795"/>
        <dbReference type="ChEBI" id="CHEBI:77644"/>
        <dbReference type="ChEBI" id="CHEBI:78597"/>
        <dbReference type="ChEBI" id="CHEBI:78599"/>
        <dbReference type="ChEBI" id="CHEBI:78608"/>
        <dbReference type="EC" id="2.3.2.2"/>
    </reaction>
</comment>
<comment type="subunit">
    <text evidence="9">This enzyme consists of two polypeptide chains, which are synthesized in precursor form from a single polypeptide.</text>
</comment>
<dbReference type="Pfam" id="PF01019">
    <property type="entry name" value="G_glu_transpept"/>
    <property type="match status" value="1"/>
</dbReference>
<comment type="PTM">
    <text evidence="9">Cleaved by autocatalysis into a large and a small subunit.</text>
</comment>
<reference evidence="11 12" key="1">
    <citation type="submission" date="2020-09" db="EMBL/GenBank/DDBJ databases">
        <title>Genome sequencing and assembly of Pontibacter sp.</title>
        <authorList>
            <person name="Chhetri G."/>
        </authorList>
    </citation>
    <scope>NUCLEOTIDE SEQUENCE [LARGE SCALE GENOMIC DNA]</scope>
    <source>
        <strain evidence="11 12">JH31</strain>
    </source>
</reference>
<evidence type="ECO:0000256" key="4">
    <source>
        <dbReference type="ARBA" id="ARBA00022679"/>
    </source>
</evidence>
<accession>A0ABR7XGR8</accession>
<evidence type="ECO:0000256" key="8">
    <source>
        <dbReference type="ARBA" id="ARBA00047417"/>
    </source>
</evidence>
<feature type="signal peptide" evidence="10">
    <location>
        <begin position="1"/>
        <end position="30"/>
    </location>
</feature>
<dbReference type="Proteomes" id="UP000625551">
    <property type="component" value="Unassembled WGS sequence"/>
</dbReference>
<dbReference type="Gene3D" id="1.10.246.130">
    <property type="match status" value="1"/>
</dbReference>
<feature type="chain" id="PRO_5046856543" description="Glutathione hydrolase proenzyme" evidence="10">
    <location>
        <begin position="31"/>
        <end position="579"/>
    </location>
</feature>
<dbReference type="PRINTS" id="PR01210">
    <property type="entry name" value="GGTRANSPTASE"/>
</dbReference>
<dbReference type="GO" id="GO:0103068">
    <property type="term" value="F:leukotriene C4 gamma-glutamyl transferase activity"/>
    <property type="evidence" value="ECO:0007669"/>
    <property type="project" value="UniProtKB-EC"/>
</dbReference>
<keyword evidence="12" id="KW-1185">Reference proteome</keyword>
<evidence type="ECO:0000256" key="2">
    <source>
        <dbReference type="ARBA" id="ARBA00001089"/>
    </source>
</evidence>
<gene>
    <name evidence="11" type="primary">ggt</name>
    <name evidence="11" type="ORF">H9Q13_06490</name>
</gene>
<comment type="catalytic activity">
    <reaction evidence="1 9">
        <text>an S-substituted glutathione + H2O = an S-substituted L-cysteinylglycine + L-glutamate</text>
        <dbReference type="Rhea" id="RHEA:59468"/>
        <dbReference type="ChEBI" id="CHEBI:15377"/>
        <dbReference type="ChEBI" id="CHEBI:29985"/>
        <dbReference type="ChEBI" id="CHEBI:90779"/>
        <dbReference type="ChEBI" id="CHEBI:143103"/>
        <dbReference type="EC" id="3.4.19.13"/>
    </reaction>
</comment>
<proteinExistence type="inferred from homology"/>
<evidence type="ECO:0000256" key="10">
    <source>
        <dbReference type="SAM" id="SignalP"/>
    </source>
</evidence>
<dbReference type="InterPro" id="IPR029055">
    <property type="entry name" value="Ntn_hydrolases_N"/>
</dbReference>
<dbReference type="PANTHER" id="PTHR43199:SF1">
    <property type="entry name" value="GLUTATHIONE HYDROLASE PROENZYME"/>
    <property type="match status" value="1"/>
</dbReference>
<dbReference type="InterPro" id="IPR043137">
    <property type="entry name" value="GGT_ssub_C"/>
</dbReference>
<keyword evidence="10" id="KW-0732">Signal</keyword>
<keyword evidence="9" id="KW-0317">Glutathione biosynthesis</keyword>
<evidence type="ECO:0000313" key="11">
    <source>
        <dbReference type="EMBL" id="MBD1396808.1"/>
    </source>
</evidence>
<dbReference type="NCBIfam" id="TIGR00066">
    <property type="entry name" value="g_glut_trans"/>
    <property type="match status" value="1"/>
</dbReference>
<dbReference type="Gene3D" id="3.60.20.40">
    <property type="match status" value="1"/>
</dbReference>